<reference evidence="6" key="2">
    <citation type="journal article" date="2023" name="Plants (Basel)">
        <title>Annotation of the Turnera subulata (Passifloraceae) Draft Genome Reveals the S-Locus Evolved after the Divergence of Turneroideae from Passifloroideae in a Stepwise Manner.</title>
        <authorList>
            <person name="Henning P.M."/>
            <person name="Roalson E.H."/>
            <person name="Mir W."/>
            <person name="McCubbin A.G."/>
            <person name="Shore J.S."/>
        </authorList>
    </citation>
    <scope>NUCLEOTIDE SEQUENCE</scope>
    <source>
        <strain evidence="6">F60SS</strain>
    </source>
</reference>
<evidence type="ECO:0000259" key="5">
    <source>
        <dbReference type="SMART" id="SM00043"/>
    </source>
</evidence>
<feature type="chain" id="PRO_5040296253" description="Cystatin domain-containing protein" evidence="4">
    <location>
        <begin position="22"/>
        <end position="205"/>
    </location>
</feature>
<feature type="non-terminal residue" evidence="6">
    <location>
        <position position="205"/>
    </location>
</feature>
<reference evidence="6" key="1">
    <citation type="submission" date="2022-02" db="EMBL/GenBank/DDBJ databases">
        <authorList>
            <person name="Henning P.M."/>
            <person name="McCubbin A.G."/>
            <person name="Shore J.S."/>
        </authorList>
    </citation>
    <scope>NUCLEOTIDE SEQUENCE</scope>
    <source>
        <strain evidence="6">F60SS</strain>
        <tissue evidence="6">Leaves</tissue>
    </source>
</reference>
<keyword evidence="1" id="KW-0646">Protease inhibitor</keyword>
<accession>A0A9Q0EY91</accession>
<dbReference type="PANTHER" id="PTHR47364">
    <property type="entry name" value="CYSTEINE PROTEINASE INHIBITOR 5"/>
    <property type="match status" value="1"/>
</dbReference>
<feature type="transmembrane region" description="Helical" evidence="3">
    <location>
        <begin position="109"/>
        <end position="127"/>
    </location>
</feature>
<dbReference type="EMBL" id="JAKUCV010007784">
    <property type="protein sequence ID" value="KAJ4821980.1"/>
    <property type="molecule type" value="Genomic_DNA"/>
</dbReference>
<gene>
    <name evidence="6" type="ORF">Tsubulata_045959</name>
</gene>
<keyword evidence="7" id="KW-1185">Reference proteome</keyword>
<dbReference type="PANTHER" id="PTHR47364:SF2">
    <property type="entry name" value="CYSTEINE PROTEINASE INHIBITOR 5"/>
    <property type="match status" value="1"/>
</dbReference>
<keyword evidence="3" id="KW-1133">Transmembrane helix</keyword>
<proteinExistence type="predicted"/>
<evidence type="ECO:0000256" key="2">
    <source>
        <dbReference type="ARBA" id="ARBA00022704"/>
    </source>
</evidence>
<evidence type="ECO:0000256" key="3">
    <source>
        <dbReference type="SAM" id="Phobius"/>
    </source>
</evidence>
<dbReference type="Proteomes" id="UP001141552">
    <property type="component" value="Unassembled WGS sequence"/>
</dbReference>
<keyword evidence="3" id="KW-0472">Membrane</keyword>
<name>A0A9Q0EY91_9ROSI</name>
<comment type="caution">
    <text evidence="6">The sequence shown here is derived from an EMBL/GenBank/DDBJ whole genome shotgun (WGS) entry which is preliminary data.</text>
</comment>
<dbReference type="CDD" id="cd00042">
    <property type="entry name" value="CY"/>
    <property type="match status" value="2"/>
</dbReference>
<evidence type="ECO:0000313" key="6">
    <source>
        <dbReference type="EMBL" id="KAJ4821980.1"/>
    </source>
</evidence>
<sequence>MASHCLFLCLLFLAAATAAYGGSLGGWEPVSNHDPHVREVGEFVVRAYNEQGKIKGAGLKFESVLKAARQVVSGHNYRLVLAAEDGGGRGALKTYMAIVYEKEQNNYNHFLLLCSLFLLAATAAYGGRLGDWQPISSRDPHIREIGEFAVRAYHATLKLESVLKAERQVVSGYNYRLVLTVKDGGEGDAPKKYVAVVYEKEQNNY</sequence>
<dbReference type="SMART" id="SM00043">
    <property type="entry name" value="CY"/>
    <property type="match status" value="2"/>
</dbReference>
<dbReference type="AlphaFoldDB" id="A0A9Q0EY91"/>
<evidence type="ECO:0000256" key="4">
    <source>
        <dbReference type="SAM" id="SignalP"/>
    </source>
</evidence>
<evidence type="ECO:0000313" key="7">
    <source>
        <dbReference type="Proteomes" id="UP001141552"/>
    </source>
</evidence>
<organism evidence="6 7">
    <name type="scientific">Turnera subulata</name>
    <dbReference type="NCBI Taxonomy" id="218843"/>
    <lineage>
        <taxon>Eukaryota</taxon>
        <taxon>Viridiplantae</taxon>
        <taxon>Streptophyta</taxon>
        <taxon>Embryophyta</taxon>
        <taxon>Tracheophyta</taxon>
        <taxon>Spermatophyta</taxon>
        <taxon>Magnoliopsida</taxon>
        <taxon>eudicotyledons</taxon>
        <taxon>Gunneridae</taxon>
        <taxon>Pentapetalae</taxon>
        <taxon>rosids</taxon>
        <taxon>fabids</taxon>
        <taxon>Malpighiales</taxon>
        <taxon>Passifloraceae</taxon>
        <taxon>Turnera</taxon>
    </lineage>
</organism>
<keyword evidence="4" id="KW-0732">Signal</keyword>
<feature type="domain" description="Cystatin" evidence="5">
    <location>
        <begin position="127"/>
        <end position="205"/>
    </location>
</feature>
<feature type="signal peptide" evidence="4">
    <location>
        <begin position="1"/>
        <end position="21"/>
    </location>
</feature>
<dbReference type="Pfam" id="PF16845">
    <property type="entry name" value="SQAPI"/>
    <property type="match status" value="2"/>
</dbReference>
<dbReference type="InterPro" id="IPR000010">
    <property type="entry name" value="Cystatin_dom"/>
</dbReference>
<keyword evidence="3" id="KW-0812">Transmembrane</keyword>
<protein>
    <recommendedName>
        <fullName evidence="5">Cystatin domain-containing protein</fullName>
    </recommendedName>
</protein>
<dbReference type="OrthoDB" id="2016588at2759"/>
<evidence type="ECO:0000256" key="1">
    <source>
        <dbReference type="ARBA" id="ARBA00022690"/>
    </source>
</evidence>
<dbReference type="Gene3D" id="3.10.450.10">
    <property type="match status" value="2"/>
</dbReference>
<dbReference type="InterPro" id="IPR046350">
    <property type="entry name" value="Cystatin_sf"/>
</dbReference>
<feature type="domain" description="Cystatin" evidence="5">
    <location>
        <begin position="22"/>
        <end position="115"/>
    </location>
</feature>
<dbReference type="SUPFAM" id="SSF54403">
    <property type="entry name" value="Cystatin/monellin"/>
    <property type="match status" value="2"/>
</dbReference>
<dbReference type="GO" id="GO:0004869">
    <property type="term" value="F:cysteine-type endopeptidase inhibitor activity"/>
    <property type="evidence" value="ECO:0007669"/>
    <property type="project" value="UniProtKB-KW"/>
</dbReference>
<keyword evidence="2" id="KW-0789">Thiol protease inhibitor</keyword>